<proteinExistence type="predicted"/>
<evidence type="ECO:0000256" key="3">
    <source>
        <dbReference type="ARBA" id="ARBA00022490"/>
    </source>
</evidence>
<dbReference type="EMBL" id="LXWW01000297">
    <property type="protein sequence ID" value="OAO14016.1"/>
    <property type="molecule type" value="Genomic_DNA"/>
</dbReference>
<keyword evidence="3" id="KW-0963">Cytoplasm</keyword>
<protein>
    <recommendedName>
        <fullName evidence="5">CDAN1-interacting nuclease 1</fullName>
    </recommendedName>
</protein>
<evidence type="ECO:0000256" key="4">
    <source>
        <dbReference type="ARBA" id="ARBA00023242"/>
    </source>
</evidence>
<organism evidence="7 8">
    <name type="scientific">Blastocystis sp. subtype 1 (strain ATCC 50177 / NandII)</name>
    <dbReference type="NCBI Taxonomy" id="478820"/>
    <lineage>
        <taxon>Eukaryota</taxon>
        <taxon>Sar</taxon>
        <taxon>Stramenopiles</taxon>
        <taxon>Bigyra</taxon>
        <taxon>Opalozoa</taxon>
        <taxon>Opalinata</taxon>
        <taxon>Blastocystidae</taxon>
        <taxon>Blastocystis</taxon>
    </lineage>
</organism>
<evidence type="ECO:0000313" key="7">
    <source>
        <dbReference type="EMBL" id="OAO17300.1"/>
    </source>
</evidence>
<evidence type="ECO:0000256" key="1">
    <source>
        <dbReference type="ARBA" id="ARBA00004123"/>
    </source>
</evidence>
<dbReference type="InterPro" id="IPR029404">
    <property type="entry name" value="CDIN1"/>
</dbReference>
<reference evidence="7 8" key="1">
    <citation type="submission" date="2016-05" db="EMBL/GenBank/DDBJ databases">
        <title>Nuclear genome of Blastocystis sp. subtype 1 NandII.</title>
        <authorList>
            <person name="Gentekaki E."/>
            <person name="Curtis B."/>
            <person name="Stairs C."/>
            <person name="Eme L."/>
            <person name="Herman E."/>
            <person name="Klimes V."/>
            <person name="Arias M.C."/>
            <person name="Elias M."/>
            <person name="Hilliou F."/>
            <person name="Klute M."/>
            <person name="Malik S.-B."/>
            <person name="Pightling A."/>
            <person name="Rachubinski R."/>
            <person name="Salas D."/>
            <person name="Schlacht A."/>
            <person name="Suga H."/>
            <person name="Archibald J."/>
            <person name="Ball S.G."/>
            <person name="Clark G."/>
            <person name="Dacks J."/>
            <person name="Van Der Giezen M."/>
            <person name="Tsaousis A."/>
            <person name="Roger A."/>
        </authorList>
    </citation>
    <scope>NUCLEOTIDE SEQUENCE [LARGE SCALE GENOMIC DNA]</scope>
    <source>
        <strain evidence="8">ATCC 50177 / NandII</strain>
        <strain evidence="7">NandII</strain>
    </source>
</reference>
<dbReference type="Pfam" id="PF14811">
    <property type="entry name" value="TPD"/>
    <property type="match status" value="1"/>
</dbReference>
<comment type="caution">
    <text evidence="7">The sequence shown here is derived from an EMBL/GenBank/DDBJ whole genome shotgun (WGS) entry which is preliminary data.</text>
</comment>
<dbReference type="STRING" id="478820.A0A196SJS4"/>
<dbReference type="OrthoDB" id="1272at2759"/>
<name>A0A196SJS4_BLAHN</name>
<dbReference type="Proteomes" id="UP000078348">
    <property type="component" value="Unassembled WGS sequence"/>
</dbReference>
<evidence type="ECO:0000256" key="2">
    <source>
        <dbReference type="ARBA" id="ARBA00004496"/>
    </source>
</evidence>
<evidence type="ECO:0000313" key="8">
    <source>
        <dbReference type="Proteomes" id="UP000078348"/>
    </source>
</evidence>
<dbReference type="GO" id="GO:0005634">
    <property type="term" value="C:nucleus"/>
    <property type="evidence" value="ECO:0007669"/>
    <property type="project" value="UniProtKB-SubCell"/>
</dbReference>
<accession>A0A196SJS4</accession>
<dbReference type="AlphaFoldDB" id="A0A196SJS4"/>
<dbReference type="PANTHER" id="PTHR31661">
    <property type="entry name" value="SIMILAR TO CDNA SEQUENCE BC052040"/>
    <property type="match status" value="1"/>
</dbReference>
<dbReference type="EMBL" id="LXWW01000036">
    <property type="protein sequence ID" value="OAO17300.1"/>
    <property type="molecule type" value="Genomic_DNA"/>
</dbReference>
<comment type="subcellular location">
    <subcellularLocation>
        <location evidence="2">Cytoplasm</location>
    </subcellularLocation>
    <subcellularLocation>
        <location evidence="1">Nucleus</location>
    </subcellularLocation>
</comment>
<evidence type="ECO:0000313" key="6">
    <source>
        <dbReference type="EMBL" id="OAO14016.1"/>
    </source>
</evidence>
<evidence type="ECO:0000256" key="5">
    <source>
        <dbReference type="ARBA" id="ARBA00023480"/>
    </source>
</evidence>
<sequence>MAVRLSDADYARVRERCVQLIRADKTLGTREAAQFPTIPYNTIQYIYRQCYHQLESEEEARIAQRIAVYNDKYERGVSIQEILREEDLYMPIFLHQLVKFRYKLDDATAKRYLQNPSLLADPTLESIIKSYNWSGVSIISNHDKIRQSSGLEYEYLLKESLRNRGIPFQTEVQLRLDGLPKTPDIVLDCPILIETAKGWKEVNWIESKAIFGDVYWQNQNAQQFFSYLNRLGPGCVIYWFGFIDGYTLDPRITLLSSLPANIHTIDTLVQ</sequence>
<dbReference type="GO" id="GO:0005737">
    <property type="term" value="C:cytoplasm"/>
    <property type="evidence" value="ECO:0007669"/>
    <property type="project" value="UniProtKB-SubCell"/>
</dbReference>
<dbReference type="PANTHER" id="PTHR31661:SF1">
    <property type="entry name" value="CDAN1-INTERACTING NUCLEASE 1"/>
    <property type="match status" value="1"/>
</dbReference>
<keyword evidence="8" id="KW-1185">Reference proteome</keyword>
<gene>
    <name evidence="7" type="ORF">AV274_0960</name>
    <name evidence="6" type="ORF">AV274_4273</name>
</gene>
<keyword evidence="4" id="KW-0539">Nucleus</keyword>